<proteinExistence type="predicted"/>
<dbReference type="InterPro" id="IPR001242">
    <property type="entry name" value="Condensation_dom"/>
</dbReference>
<accession>F3FWB9</accession>
<feature type="domain" description="Condensation" evidence="1">
    <location>
        <begin position="37"/>
        <end position="95"/>
    </location>
</feature>
<reference evidence="2 3" key="1">
    <citation type="journal article" date="2011" name="PLoS Pathog.">
        <title>Dynamic evolution of pathogenicity revealed by sequencing and comparative genomics of 19 Pseudomonas syringae isolates.</title>
        <authorList>
            <person name="Baltrus D.A."/>
            <person name="Nishimura M.T."/>
            <person name="Romanchuk A."/>
            <person name="Chang J.H."/>
            <person name="Mukhtar M.S."/>
            <person name="Cherkis K."/>
            <person name="Roach J."/>
            <person name="Grant S.R."/>
            <person name="Jones C.D."/>
            <person name="Dangl J.L."/>
        </authorList>
    </citation>
    <scope>NUCLEOTIDE SEQUENCE [LARGE SCALE GENOMIC DNA]</scope>
    <source>
        <strain evidence="3">M301072PT</strain>
    </source>
</reference>
<feature type="non-terminal residue" evidence="2">
    <location>
        <position position="95"/>
    </location>
</feature>
<protein>
    <submittedName>
        <fullName evidence="2">Amino acid adenylation</fullName>
    </submittedName>
</protein>
<dbReference type="EMBL" id="AEAH01002605">
    <property type="protein sequence ID" value="EGH34511.1"/>
    <property type="molecule type" value="Genomic_DNA"/>
</dbReference>
<gene>
    <name evidence="2" type="ORF">PSYJA_38409</name>
</gene>
<dbReference type="SUPFAM" id="SSF52777">
    <property type="entry name" value="CoA-dependent acyltransferases"/>
    <property type="match status" value="1"/>
</dbReference>
<dbReference type="GO" id="GO:0003824">
    <property type="term" value="F:catalytic activity"/>
    <property type="evidence" value="ECO:0007669"/>
    <property type="project" value="InterPro"/>
</dbReference>
<dbReference type="Gene3D" id="3.30.559.10">
    <property type="entry name" value="Chloramphenicol acetyltransferase-like domain"/>
    <property type="match status" value="1"/>
</dbReference>
<evidence type="ECO:0000313" key="2">
    <source>
        <dbReference type="EMBL" id="EGH34511.1"/>
    </source>
</evidence>
<dbReference type="AlphaFoldDB" id="F3FWB9"/>
<comment type="caution">
    <text evidence="2">The sequence shown here is derived from an EMBL/GenBank/DDBJ whole genome shotgun (WGS) entry which is preliminary data.</text>
</comment>
<evidence type="ECO:0000259" key="1">
    <source>
        <dbReference type="Pfam" id="PF00668"/>
    </source>
</evidence>
<organism evidence="2 3">
    <name type="scientific">Pseudomonas syringae pv. japonica str. M301072</name>
    <dbReference type="NCBI Taxonomy" id="629262"/>
    <lineage>
        <taxon>Bacteria</taxon>
        <taxon>Pseudomonadati</taxon>
        <taxon>Pseudomonadota</taxon>
        <taxon>Gammaproteobacteria</taxon>
        <taxon>Pseudomonadales</taxon>
        <taxon>Pseudomonadaceae</taxon>
        <taxon>Pseudomonas</taxon>
        <taxon>Pseudomonas syringae</taxon>
    </lineage>
</organism>
<dbReference type="Proteomes" id="UP000004471">
    <property type="component" value="Unassembled WGS sequence"/>
</dbReference>
<name>F3FWB9_PSESX</name>
<dbReference type="Pfam" id="PF00668">
    <property type="entry name" value="Condensation"/>
    <property type="match status" value="1"/>
</dbReference>
<dbReference type="HOGENOM" id="CLU_188751_0_0_6"/>
<dbReference type="InterPro" id="IPR023213">
    <property type="entry name" value="CAT-like_dom_sf"/>
</dbReference>
<evidence type="ECO:0000313" key="3">
    <source>
        <dbReference type="Proteomes" id="UP000004471"/>
    </source>
</evidence>
<sequence>MPERCDRITPQMLPLINLSQVQIDHVVKDMPGGVANVQDIYPLAPLQAGILYHHISAEQGDPYTLKALFALSDRARLDDFSGALQGVINRHDILR</sequence>